<proteinExistence type="predicted"/>
<name>A0A1G2EDV3_9BACT</name>
<dbReference type="GO" id="GO:0003824">
    <property type="term" value="F:catalytic activity"/>
    <property type="evidence" value="ECO:0007669"/>
    <property type="project" value="InterPro"/>
</dbReference>
<dbReference type="STRING" id="1801672.A2896_01320"/>
<organism evidence="1 2">
    <name type="scientific">Candidatus Nealsonbacteria bacterium RIFCSPLOWO2_01_FULL_43_32</name>
    <dbReference type="NCBI Taxonomy" id="1801672"/>
    <lineage>
        <taxon>Bacteria</taxon>
        <taxon>Candidatus Nealsoniibacteriota</taxon>
    </lineage>
</organism>
<dbReference type="AlphaFoldDB" id="A0A1G2EDV3"/>
<protein>
    <recommendedName>
        <fullName evidence="3">DUF1893 domain-containing protein</fullName>
    </recommendedName>
</protein>
<dbReference type="Proteomes" id="UP000178647">
    <property type="component" value="Unassembled WGS sequence"/>
</dbReference>
<evidence type="ECO:0000313" key="1">
    <source>
        <dbReference type="EMBL" id="OGZ23963.1"/>
    </source>
</evidence>
<gene>
    <name evidence="1" type="ORF">A2896_01320</name>
</gene>
<dbReference type="Pfam" id="PF08973">
    <property type="entry name" value="TM1506"/>
    <property type="match status" value="1"/>
</dbReference>
<dbReference type="SUPFAM" id="SSF53927">
    <property type="entry name" value="Cytidine deaminase-like"/>
    <property type="match status" value="1"/>
</dbReference>
<dbReference type="InterPro" id="IPR037081">
    <property type="entry name" value="Hyp_TM1506"/>
</dbReference>
<accession>A0A1G2EDV3</accession>
<dbReference type="EMBL" id="MHMH01000021">
    <property type="protein sequence ID" value="OGZ23963.1"/>
    <property type="molecule type" value="Genomic_DNA"/>
</dbReference>
<dbReference type="Gene3D" id="3.40.140.30">
    <property type="entry name" value="Hypothetical protein TM1506"/>
    <property type="match status" value="1"/>
</dbReference>
<evidence type="ECO:0000313" key="2">
    <source>
        <dbReference type="Proteomes" id="UP000178647"/>
    </source>
</evidence>
<dbReference type="InterPro" id="IPR015067">
    <property type="entry name" value="DUF1893_TM1506-like"/>
</dbReference>
<reference evidence="1 2" key="1">
    <citation type="journal article" date="2016" name="Nat. Commun.">
        <title>Thousands of microbial genomes shed light on interconnected biogeochemical processes in an aquifer system.</title>
        <authorList>
            <person name="Anantharaman K."/>
            <person name="Brown C.T."/>
            <person name="Hug L.A."/>
            <person name="Sharon I."/>
            <person name="Castelle C.J."/>
            <person name="Probst A.J."/>
            <person name="Thomas B.C."/>
            <person name="Singh A."/>
            <person name="Wilkins M.J."/>
            <person name="Karaoz U."/>
            <person name="Brodie E.L."/>
            <person name="Williams K.H."/>
            <person name="Hubbard S.S."/>
            <person name="Banfield J.F."/>
        </authorList>
    </citation>
    <scope>NUCLEOTIDE SEQUENCE [LARGE SCALE GENOMIC DNA]</scope>
</reference>
<dbReference type="InterPro" id="IPR016193">
    <property type="entry name" value="Cytidine_deaminase-like"/>
</dbReference>
<sequence length="142" mass="16144">MKQKFEKFLKSSWGLEIWLACPPKSRLAGRRRGNLIFRSKKAGVAGLLAFIQKHDKKYSNLVIFDKIVGRGAALLAAYLKAKEIYGKTGSKLAAKSLRKYKIKFYSQKTVPNILNRDQTGLCPFEKLSLGKTPEKFYKCLIK</sequence>
<comment type="caution">
    <text evidence="1">The sequence shown here is derived from an EMBL/GenBank/DDBJ whole genome shotgun (WGS) entry which is preliminary data.</text>
</comment>
<evidence type="ECO:0008006" key="3">
    <source>
        <dbReference type="Google" id="ProtNLM"/>
    </source>
</evidence>